<dbReference type="AlphaFoldDB" id="A0A1B9IHS0"/>
<evidence type="ECO:0000256" key="9">
    <source>
        <dbReference type="SAM" id="MobiDB-lite"/>
    </source>
</evidence>
<dbReference type="STRING" id="1331196.A0A1B9IHS0"/>
<gene>
    <name evidence="11" type="ORF">L486_07185</name>
</gene>
<dbReference type="InterPro" id="IPR022751">
    <property type="entry name" value="Alpha_mannosyltransferase"/>
</dbReference>
<dbReference type="PANTHER" id="PTHR31646">
    <property type="entry name" value="ALPHA-1,2-MANNOSYLTRANSFERASE MNN2"/>
    <property type="match status" value="1"/>
</dbReference>
<keyword evidence="5" id="KW-0735">Signal-anchor</keyword>
<evidence type="ECO:0000256" key="8">
    <source>
        <dbReference type="ARBA" id="ARBA00023136"/>
    </source>
</evidence>
<protein>
    <recommendedName>
        <fullName evidence="13">Alpha 1,2-mannosyltransferase</fullName>
    </recommendedName>
</protein>
<keyword evidence="6 10" id="KW-1133">Transmembrane helix</keyword>
<proteinExistence type="inferred from homology"/>
<organism evidence="11 12">
    <name type="scientific">Kwoniella mangroviensis CBS 10435</name>
    <dbReference type="NCBI Taxonomy" id="1331196"/>
    <lineage>
        <taxon>Eukaryota</taxon>
        <taxon>Fungi</taxon>
        <taxon>Dikarya</taxon>
        <taxon>Basidiomycota</taxon>
        <taxon>Agaricomycotina</taxon>
        <taxon>Tremellomycetes</taxon>
        <taxon>Tremellales</taxon>
        <taxon>Cryptococcaceae</taxon>
        <taxon>Kwoniella</taxon>
    </lineage>
</organism>
<dbReference type="PANTHER" id="PTHR31646:SF1">
    <property type="entry name" value="ALPHA-1,2-MANNOSYLTRANSFERASE MNN2"/>
    <property type="match status" value="1"/>
</dbReference>
<feature type="compositionally biased region" description="Basic residues" evidence="9">
    <location>
        <begin position="11"/>
        <end position="20"/>
    </location>
</feature>
<evidence type="ECO:0000313" key="12">
    <source>
        <dbReference type="Proteomes" id="UP000092583"/>
    </source>
</evidence>
<keyword evidence="8 10" id="KW-0472">Membrane</keyword>
<evidence type="ECO:0000256" key="2">
    <source>
        <dbReference type="ARBA" id="ARBA00009105"/>
    </source>
</evidence>
<dbReference type="GO" id="GO:0000026">
    <property type="term" value="F:alpha-1,2-mannosyltransferase activity"/>
    <property type="evidence" value="ECO:0007669"/>
    <property type="project" value="TreeGrafter"/>
</dbReference>
<keyword evidence="7" id="KW-0333">Golgi apparatus</keyword>
<name>A0A1B9IHS0_9TREE</name>
<evidence type="ECO:0000313" key="11">
    <source>
        <dbReference type="EMBL" id="OCF55075.1"/>
    </source>
</evidence>
<reference evidence="12" key="2">
    <citation type="submission" date="2013-12" db="EMBL/GenBank/DDBJ databases">
        <title>Evolution of pathogenesis and genome organization in the Tremellales.</title>
        <authorList>
            <person name="Cuomo C."/>
            <person name="Litvintseva A."/>
            <person name="Heitman J."/>
            <person name="Chen Y."/>
            <person name="Sun S."/>
            <person name="Springer D."/>
            <person name="Dromer F."/>
            <person name="Young S."/>
            <person name="Zeng Q."/>
            <person name="Chapman S."/>
            <person name="Gujja S."/>
            <person name="Saif S."/>
            <person name="Birren B."/>
        </authorList>
    </citation>
    <scope>NUCLEOTIDE SEQUENCE [LARGE SCALE GENOMIC DNA]</scope>
    <source>
        <strain evidence="12">CBS 10435</strain>
    </source>
</reference>
<dbReference type="InterPro" id="IPR029044">
    <property type="entry name" value="Nucleotide-diphossugar_trans"/>
</dbReference>
<reference evidence="11 12" key="1">
    <citation type="submission" date="2013-07" db="EMBL/GenBank/DDBJ databases">
        <title>The Genome Sequence of Kwoniella mangroviensis CBS10435.</title>
        <authorList>
            <consortium name="The Broad Institute Genome Sequencing Platform"/>
            <person name="Cuomo C."/>
            <person name="Litvintseva A."/>
            <person name="Chen Y."/>
            <person name="Heitman J."/>
            <person name="Sun S."/>
            <person name="Springer D."/>
            <person name="Dromer F."/>
            <person name="Young S.K."/>
            <person name="Zeng Q."/>
            <person name="Gargeya S."/>
            <person name="Fitzgerald M."/>
            <person name="Abouelleil A."/>
            <person name="Alvarado L."/>
            <person name="Berlin A.M."/>
            <person name="Chapman S.B."/>
            <person name="Dewar J."/>
            <person name="Goldberg J."/>
            <person name="Griggs A."/>
            <person name="Gujja S."/>
            <person name="Hansen M."/>
            <person name="Howarth C."/>
            <person name="Imamovic A."/>
            <person name="Larimer J."/>
            <person name="McCowan C."/>
            <person name="Murphy C."/>
            <person name="Pearson M."/>
            <person name="Priest M."/>
            <person name="Roberts A."/>
            <person name="Saif S."/>
            <person name="Shea T."/>
            <person name="Sykes S."/>
            <person name="Wortman J."/>
            <person name="Nusbaum C."/>
            <person name="Birren B."/>
        </authorList>
    </citation>
    <scope>NUCLEOTIDE SEQUENCE [LARGE SCALE GENOMIC DNA]</scope>
    <source>
        <strain evidence="11 12">CBS 10435</strain>
    </source>
</reference>
<keyword evidence="4 10" id="KW-0812">Transmembrane</keyword>
<evidence type="ECO:0000256" key="7">
    <source>
        <dbReference type="ARBA" id="ARBA00023034"/>
    </source>
</evidence>
<dbReference type="GO" id="GO:0000139">
    <property type="term" value="C:Golgi membrane"/>
    <property type="evidence" value="ECO:0007669"/>
    <property type="project" value="UniProtKB-SubCell"/>
</dbReference>
<dbReference type="EMBL" id="KI669467">
    <property type="protein sequence ID" value="OCF55075.1"/>
    <property type="molecule type" value="Genomic_DNA"/>
</dbReference>
<evidence type="ECO:0000256" key="6">
    <source>
        <dbReference type="ARBA" id="ARBA00022989"/>
    </source>
</evidence>
<dbReference type="GO" id="GO:0046354">
    <property type="term" value="P:mannan biosynthetic process"/>
    <property type="evidence" value="ECO:0007669"/>
    <property type="project" value="TreeGrafter"/>
</dbReference>
<dbReference type="SUPFAM" id="SSF53448">
    <property type="entry name" value="Nucleotide-diphospho-sugar transferases"/>
    <property type="match status" value="1"/>
</dbReference>
<dbReference type="OrthoDB" id="430354at2759"/>
<feature type="region of interest" description="Disordered" evidence="9">
    <location>
        <begin position="1"/>
        <end position="25"/>
    </location>
</feature>
<dbReference type="Gene3D" id="3.90.550.10">
    <property type="entry name" value="Spore Coat Polysaccharide Biosynthesis Protein SpsA, Chain A"/>
    <property type="match status" value="1"/>
</dbReference>
<comment type="subcellular location">
    <subcellularLocation>
        <location evidence="1">Golgi apparatus membrane</location>
        <topology evidence="1">Single-pass type II membrane protein</topology>
    </subcellularLocation>
</comment>
<evidence type="ECO:0000256" key="1">
    <source>
        <dbReference type="ARBA" id="ARBA00004323"/>
    </source>
</evidence>
<feature type="region of interest" description="Disordered" evidence="9">
    <location>
        <begin position="39"/>
        <end position="69"/>
    </location>
</feature>
<evidence type="ECO:0000256" key="4">
    <source>
        <dbReference type="ARBA" id="ARBA00022692"/>
    </source>
</evidence>
<dbReference type="Pfam" id="PF11051">
    <property type="entry name" value="Mannosyl_trans3"/>
    <property type="match status" value="1"/>
</dbReference>
<feature type="transmembrane region" description="Helical" evidence="10">
    <location>
        <begin position="111"/>
        <end position="132"/>
    </location>
</feature>
<evidence type="ECO:0008006" key="13">
    <source>
        <dbReference type="Google" id="ProtNLM"/>
    </source>
</evidence>
<sequence length="642" mass="72546">MSSLSTSSVNKRNHHPKNNHNLHIDLSYSPSSLDIPNIRARSPSFSRTSNKGEREGESSELLPTPDSGTFALPSPSNPFIYEFLPSPPPISPITSSTRRKRWIRKMIKRNFHPTPLGYAILMILLISLLYTFSGSGGQNGMILRGPSTTTSLSNGNEDTYIQEEEVQEEEEEIIYEKPVLKELPSIYSEYIPSLTLPTIFDNPTYHLLSSRLNDFLHRPIQSHDEAKEDNYEGCPRELSDKLVNPDQYNGDAQFWIETVTAQEIASRRAGLIRWLEDKLNNGEEIIGRKDGMTGKGRGIVLTGGNQDTTLRTITAIKHLRRLGVDLPIEVFHYSDELSDRGQRDEIEALGATLREAKGLEKVSGVWKNWQIKGLALVQSSFREVLYLDSDNVPLRSPVHLFDSPIYKSNGRAVFWPDLSKDHPDNAIWRLVGDTCSLDLWTFESGQIVIDKAGNSGLNLVALIIASEMMNEREFWFHMCGGDKDTFRWAFRILDIPFGVSPRWMSALGVKNDYEGGRFCGHSVLQHDLDTPEGFTRPPPLFVHSNLLKHLGSSGLGKGNLFTHIRRMSNDYASNPSLNYAHSWVYMGQARGMCLDLDWHDHTPQEIRDVEWPKTISVIEEEGGVFDGFEDIWFDEGGRIGGW</sequence>
<keyword evidence="3" id="KW-0808">Transferase</keyword>
<comment type="similarity">
    <text evidence="2">Belongs to the MNN1/MNT family.</text>
</comment>
<evidence type="ECO:0000256" key="5">
    <source>
        <dbReference type="ARBA" id="ARBA00022968"/>
    </source>
</evidence>
<keyword evidence="12" id="KW-1185">Reference proteome</keyword>
<accession>A0A1B9IHS0</accession>
<evidence type="ECO:0000256" key="10">
    <source>
        <dbReference type="SAM" id="Phobius"/>
    </source>
</evidence>
<evidence type="ECO:0000256" key="3">
    <source>
        <dbReference type="ARBA" id="ARBA00022679"/>
    </source>
</evidence>
<dbReference type="Proteomes" id="UP000092583">
    <property type="component" value="Unassembled WGS sequence"/>
</dbReference>